<proteinExistence type="predicted"/>
<feature type="compositionally biased region" description="Pro residues" evidence="1">
    <location>
        <begin position="63"/>
        <end position="72"/>
    </location>
</feature>
<feature type="compositionally biased region" description="Polar residues" evidence="1">
    <location>
        <begin position="464"/>
        <end position="479"/>
    </location>
</feature>
<evidence type="ECO:0000313" key="3">
    <source>
        <dbReference type="Proteomes" id="UP000059574"/>
    </source>
</evidence>
<feature type="compositionally biased region" description="Low complexity" evidence="1">
    <location>
        <begin position="16"/>
        <end position="26"/>
    </location>
</feature>
<feature type="region of interest" description="Disordered" evidence="1">
    <location>
        <begin position="120"/>
        <end position="356"/>
    </location>
</feature>
<organism evidence="2 3">
    <name type="scientific">Arthrobacter alpinus</name>
    <dbReference type="NCBI Taxonomy" id="656366"/>
    <lineage>
        <taxon>Bacteria</taxon>
        <taxon>Bacillati</taxon>
        <taxon>Actinomycetota</taxon>
        <taxon>Actinomycetes</taxon>
        <taxon>Micrococcales</taxon>
        <taxon>Micrococcaceae</taxon>
        <taxon>Arthrobacter</taxon>
    </lineage>
</organism>
<feature type="compositionally biased region" description="Acidic residues" evidence="1">
    <location>
        <begin position="321"/>
        <end position="337"/>
    </location>
</feature>
<feature type="region of interest" description="Disordered" evidence="1">
    <location>
        <begin position="1"/>
        <end position="49"/>
    </location>
</feature>
<feature type="compositionally biased region" description="Low complexity" evidence="1">
    <location>
        <begin position="36"/>
        <end position="49"/>
    </location>
</feature>
<feature type="region of interest" description="Disordered" evidence="1">
    <location>
        <begin position="62"/>
        <end position="93"/>
    </location>
</feature>
<feature type="compositionally biased region" description="Low complexity" evidence="1">
    <location>
        <begin position="145"/>
        <end position="173"/>
    </location>
</feature>
<evidence type="ECO:0000313" key="2">
    <source>
        <dbReference type="EMBL" id="ALO67590.1"/>
    </source>
</evidence>
<feature type="region of interest" description="Disordered" evidence="1">
    <location>
        <begin position="449"/>
        <end position="479"/>
    </location>
</feature>
<dbReference type="RefSeq" id="WP_062290723.1">
    <property type="nucleotide sequence ID" value="NZ_CP013200.1"/>
</dbReference>
<name>A0A0S2M1V8_9MICC</name>
<sequence>MTNTNSPAEPTPSNPAAGTTAAAVTGKPFRKAPRRATSAAGAPLATSSPAPALLVIDASGMIVPPPVAPAPESPNLGALDSLETFDAGTAPSPDAAAIDVLETDGAPVEPETVIAAETAAEDAVEAEPTPLERKSEPAEAQTPLDADTVTTAADGADAGTEANNDADAGTDTALVVEEKIAAEEPDKAVPAEVVAAERTGVEPGDDMATSTQTLEAGVPDSERPDSEVSVEGTAPSDATLSDPDSIADTQATTDAAVATASESDAADTDTVESVPAETDTAAAPISRRERRLAEQQAENGGAPVAALSATENVGGGSSGPDDTDADSDSDSDNDSQESADSTQRASAAKSKPRTKRNRFVAAIRGCSSCWSYPQWWWPREPCCRGQRWTWPTIRQLNASAKQPGKQPARCKQVPSPWQMQQPLLWCARNYPPPPHTWGSRLRHSAMACPVMDQQQQQRHRRHQPSPNSSRASQQMPIRS</sequence>
<reference evidence="2 3" key="2">
    <citation type="journal article" date="2016" name="J. Biotechnol.">
        <title>Complete genome sequence of Arthrobacter alpinus ERGS4:06, a yellow pigmented bacterium tolerant to cold and radiations isolated from Sikkim Himalaya.</title>
        <authorList>
            <person name="Kumar R."/>
            <person name="Singh D."/>
            <person name="Swarnkar M.K."/>
            <person name="Singh A.K."/>
            <person name="Kumar S."/>
        </authorList>
    </citation>
    <scope>NUCLEOTIDE SEQUENCE [LARGE SCALE GENOMIC DNA]</scope>
    <source>
        <strain evidence="2 3">ERGS4:06</strain>
    </source>
</reference>
<evidence type="ECO:0000256" key="1">
    <source>
        <dbReference type="SAM" id="MobiDB-lite"/>
    </source>
</evidence>
<feature type="compositionally biased region" description="Basic and acidic residues" evidence="1">
    <location>
        <begin position="176"/>
        <end position="189"/>
    </location>
</feature>
<dbReference type="EMBL" id="CP013200">
    <property type="protein sequence ID" value="ALO67590.1"/>
    <property type="molecule type" value="Genomic_DNA"/>
</dbReference>
<dbReference type="AlphaFoldDB" id="A0A0S2M1V8"/>
<reference evidence="3" key="1">
    <citation type="submission" date="2015-11" db="EMBL/GenBank/DDBJ databases">
        <authorList>
            <person name="Kumar R."/>
            <person name="Singh D."/>
            <person name="Swarnkar M.K."/>
            <person name="Singh A.K."/>
            <person name="Kumar S."/>
        </authorList>
    </citation>
    <scope>NUCLEOTIDE SEQUENCE [LARGE SCALE GENOMIC DNA]</scope>
    <source>
        <strain evidence="3">ERGS4:06</strain>
    </source>
</reference>
<dbReference type="Proteomes" id="UP000059574">
    <property type="component" value="Chromosome"/>
</dbReference>
<gene>
    <name evidence="2" type="ORF">AS189_15200</name>
</gene>
<feature type="compositionally biased region" description="Low complexity" evidence="1">
    <location>
        <begin position="244"/>
        <end position="263"/>
    </location>
</feature>
<protein>
    <submittedName>
        <fullName evidence="2">Uncharacterized protein</fullName>
    </submittedName>
</protein>
<accession>A0A0S2M1V8</accession>